<feature type="domain" description="DinB-like" evidence="1">
    <location>
        <begin position="12"/>
        <end position="167"/>
    </location>
</feature>
<evidence type="ECO:0000313" key="3">
    <source>
        <dbReference type="Proteomes" id="UP001597318"/>
    </source>
</evidence>
<dbReference type="InterPro" id="IPR024775">
    <property type="entry name" value="DinB-like"/>
</dbReference>
<comment type="caution">
    <text evidence="2">The sequence shown here is derived from an EMBL/GenBank/DDBJ whole genome shotgun (WGS) entry which is preliminary data.</text>
</comment>
<accession>A0ABW5C372</accession>
<dbReference type="Pfam" id="PF12867">
    <property type="entry name" value="DinB_2"/>
    <property type="match status" value="1"/>
</dbReference>
<dbReference type="SUPFAM" id="SSF109854">
    <property type="entry name" value="DinB/YfiT-like putative metalloenzymes"/>
    <property type="match status" value="1"/>
</dbReference>
<gene>
    <name evidence="2" type="ORF">ACFSKK_23335</name>
</gene>
<name>A0ABW5C372_9BACI</name>
<dbReference type="Proteomes" id="UP001597318">
    <property type="component" value="Unassembled WGS sequence"/>
</dbReference>
<proteinExistence type="predicted"/>
<dbReference type="RefSeq" id="WP_247339536.1">
    <property type="nucleotide sequence ID" value="NZ_CP095550.1"/>
</dbReference>
<dbReference type="EMBL" id="JBHUIK010000008">
    <property type="protein sequence ID" value="MFD2216612.1"/>
    <property type="molecule type" value="Genomic_DNA"/>
</dbReference>
<keyword evidence="3" id="KW-1185">Reference proteome</keyword>
<dbReference type="InterPro" id="IPR034660">
    <property type="entry name" value="DinB/YfiT-like"/>
</dbReference>
<evidence type="ECO:0000259" key="1">
    <source>
        <dbReference type="Pfam" id="PF12867"/>
    </source>
</evidence>
<dbReference type="Gene3D" id="1.20.120.450">
    <property type="entry name" value="dinb family like domain"/>
    <property type="match status" value="1"/>
</dbReference>
<reference evidence="3" key="1">
    <citation type="journal article" date="2019" name="Int. J. Syst. Evol. Microbiol.">
        <title>The Global Catalogue of Microorganisms (GCM) 10K type strain sequencing project: providing services to taxonomists for standard genome sequencing and annotation.</title>
        <authorList>
            <consortium name="The Broad Institute Genomics Platform"/>
            <consortium name="The Broad Institute Genome Sequencing Center for Infectious Disease"/>
            <person name="Wu L."/>
            <person name="Ma J."/>
        </authorList>
    </citation>
    <scope>NUCLEOTIDE SEQUENCE [LARGE SCALE GENOMIC DNA]</scope>
    <source>
        <strain evidence="3">CGMCC 1.15474</strain>
    </source>
</reference>
<organism evidence="2 3">
    <name type="scientific">Metabacillus endolithicus</name>
    <dbReference type="NCBI Taxonomy" id="1535204"/>
    <lineage>
        <taxon>Bacteria</taxon>
        <taxon>Bacillati</taxon>
        <taxon>Bacillota</taxon>
        <taxon>Bacilli</taxon>
        <taxon>Bacillales</taxon>
        <taxon>Bacillaceae</taxon>
        <taxon>Metabacillus</taxon>
    </lineage>
</organism>
<evidence type="ECO:0000313" key="2">
    <source>
        <dbReference type="EMBL" id="MFD2216612.1"/>
    </source>
</evidence>
<protein>
    <submittedName>
        <fullName evidence="2">DinB family protein</fullName>
    </submittedName>
</protein>
<sequence length="176" mass="20072">MRSTADGLQVFEKSVERYLLELEDITMEQLLAAPNDEEWSIGQLFVHLIQSAHYMLHNIEQCLAGGDDVTGVTKGKTEDGKALFELGSFPPIRIKVPASSYTTPQPEGKEHLIEGLRDVVERMKRIERALNQAPNGDKIIHPKFGALNATEWFLLVEMHFRHHFLQLERLLNVLEK</sequence>